<dbReference type="Proteomes" id="UP000321353">
    <property type="component" value="Chromosome"/>
</dbReference>
<dbReference type="KEGG" id="smam:Mal15_53760"/>
<dbReference type="EMBL" id="CP036264">
    <property type="protein sequence ID" value="QEG01300.1"/>
    <property type="molecule type" value="Genomic_DNA"/>
</dbReference>
<organism evidence="3 4">
    <name type="scientific">Stieleria maiorica</name>
    <dbReference type="NCBI Taxonomy" id="2795974"/>
    <lineage>
        <taxon>Bacteria</taxon>
        <taxon>Pseudomonadati</taxon>
        <taxon>Planctomycetota</taxon>
        <taxon>Planctomycetia</taxon>
        <taxon>Pirellulales</taxon>
        <taxon>Pirellulaceae</taxon>
        <taxon>Stieleria</taxon>
    </lineage>
</organism>
<reference evidence="3 4" key="1">
    <citation type="submission" date="2019-02" db="EMBL/GenBank/DDBJ databases">
        <title>Planctomycetal bacteria perform biofilm scaping via a novel small molecule.</title>
        <authorList>
            <person name="Jeske O."/>
            <person name="Boedeker C."/>
            <person name="Wiegand S."/>
            <person name="Breitling P."/>
            <person name="Kallscheuer N."/>
            <person name="Jogler M."/>
            <person name="Rohde M."/>
            <person name="Petersen J."/>
            <person name="Medema M.H."/>
            <person name="Surup F."/>
            <person name="Jogler C."/>
        </authorList>
    </citation>
    <scope>NUCLEOTIDE SEQUENCE [LARGE SCALE GENOMIC DNA]</scope>
    <source>
        <strain evidence="3 4">Mal15</strain>
    </source>
</reference>
<evidence type="ECO:0000259" key="2">
    <source>
        <dbReference type="Pfam" id="PF01345"/>
    </source>
</evidence>
<dbReference type="InterPro" id="IPR001434">
    <property type="entry name" value="OmcB-like_DUF11"/>
</dbReference>
<dbReference type="Pfam" id="PF01345">
    <property type="entry name" value="DUF11"/>
    <property type="match status" value="1"/>
</dbReference>
<gene>
    <name evidence="3" type="ORF">Mal15_53760</name>
</gene>
<dbReference type="InterPro" id="IPR047589">
    <property type="entry name" value="DUF11_rpt"/>
</dbReference>
<dbReference type="RefSeq" id="WP_147870391.1">
    <property type="nucleotide sequence ID" value="NZ_CP036264.1"/>
</dbReference>
<proteinExistence type="predicted"/>
<dbReference type="NCBIfam" id="TIGR01451">
    <property type="entry name" value="B_ant_repeat"/>
    <property type="match status" value="1"/>
</dbReference>
<feature type="domain" description="DUF11" evidence="2">
    <location>
        <begin position="355"/>
        <end position="448"/>
    </location>
</feature>
<evidence type="ECO:0000313" key="3">
    <source>
        <dbReference type="EMBL" id="QEG01300.1"/>
    </source>
</evidence>
<feature type="region of interest" description="Disordered" evidence="1">
    <location>
        <begin position="65"/>
        <end position="94"/>
    </location>
</feature>
<protein>
    <recommendedName>
        <fullName evidence="2">DUF11 domain-containing protein</fullName>
    </recommendedName>
</protein>
<sequence>MIHCFASRGFFCRGNFRGHNVAATSLLAPALLAALVVFAGCQSPGATKGFRLPGTPNLPGIHQAPTPELTPGGKTPAVPGVSDTSSVDSAPQHASTTSEIAQVGYFGRLSDRAGQPDGSCQGCIQSTDGAACQACAPAASPLAMGQPMDPQEFLCNGGDLPPQARVMIDDRIGGLEPQDAVVHYTTESGKIEVQQSNPVCLYSPRFGAVRQVSGAVAGEKAVGLRGTSQPVGPTGIGLTQPSLVVGESLELARADVARRVDAMRDRNRGVPVEGIVQPLLAEDALEILATLDAISLNRLDESQIAILQQGAVAAHSWMVRDAVEVMIESMAPPVLTRDAKVEGFVEYDFPDAGRLQIIKVADKHHAQQGDEVSFAIHLQNVGDSPVDNIEIADSLVGRLEYVEGSQQCDRKADFSTAGNAAGSVRMKWTLTEPLAVGETAKIEFKCRVR</sequence>
<keyword evidence="4" id="KW-1185">Reference proteome</keyword>
<accession>A0A5B9MLL3</accession>
<evidence type="ECO:0000313" key="4">
    <source>
        <dbReference type="Proteomes" id="UP000321353"/>
    </source>
</evidence>
<feature type="compositionally biased region" description="Polar residues" evidence="1">
    <location>
        <begin position="82"/>
        <end position="94"/>
    </location>
</feature>
<evidence type="ECO:0000256" key="1">
    <source>
        <dbReference type="SAM" id="MobiDB-lite"/>
    </source>
</evidence>
<name>A0A5B9MLL3_9BACT</name>
<dbReference type="AlphaFoldDB" id="A0A5B9MLL3"/>